<feature type="compositionally biased region" description="Polar residues" evidence="1">
    <location>
        <begin position="1"/>
        <end position="12"/>
    </location>
</feature>
<accession>A0A6H0XQP2</accession>
<dbReference type="OrthoDB" id="538223at2759"/>
<sequence length="321" mass="36340">MTASHGSNVDSQPSDDHFSDGAGAELPDLGYWIGLYAVEGIDFDEILSELDPSNGRDQHNMIRPEGRLTSKEACIHEAIRLHPMRCAMNTSLCRDLFLIADSEQYSELGLLFVQITWDKAIDNDSMESLAAKGAAARIVTKRIPARRHETATLFNMVVKGYVPFKSSHPTFIFYDECRDYNSKSIRWLDRQASKRASGTEHFLEGSMVDEVLITETRDKHLSRWEQVIRRHPLQVYKERFCDNLQQQYFVFSETEIKSAKDEVVLARTGWQGTWETLTDRERDGQDVPAGALDVSTIHCAAGEAYNFLVDIVTGKKAWPSG</sequence>
<evidence type="ECO:0000313" key="2">
    <source>
        <dbReference type="EMBL" id="QIW97076.1"/>
    </source>
</evidence>
<dbReference type="Proteomes" id="UP000503462">
    <property type="component" value="Chromosome 2"/>
</dbReference>
<feature type="region of interest" description="Disordered" evidence="1">
    <location>
        <begin position="1"/>
        <end position="20"/>
    </location>
</feature>
<evidence type="ECO:0000256" key="1">
    <source>
        <dbReference type="SAM" id="MobiDB-lite"/>
    </source>
</evidence>
<dbReference type="AlphaFoldDB" id="A0A6H0XQP2"/>
<protein>
    <submittedName>
        <fullName evidence="2">Uncharacterized protein</fullName>
    </submittedName>
</protein>
<gene>
    <name evidence="2" type="ORF">AMS68_002594</name>
</gene>
<organism evidence="2 3">
    <name type="scientific">Peltaster fructicola</name>
    <dbReference type="NCBI Taxonomy" id="286661"/>
    <lineage>
        <taxon>Eukaryota</taxon>
        <taxon>Fungi</taxon>
        <taxon>Dikarya</taxon>
        <taxon>Ascomycota</taxon>
        <taxon>Pezizomycotina</taxon>
        <taxon>Dothideomycetes</taxon>
        <taxon>Dothideomycetes incertae sedis</taxon>
        <taxon>Peltaster</taxon>
    </lineage>
</organism>
<proteinExistence type="predicted"/>
<keyword evidence="3" id="KW-1185">Reference proteome</keyword>
<evidence type="ECO:0000313" key="3">
    <source>
        <dbReference type="Proteomes" id="UP000503462"/>
    </source>
</evidence>
<reference evidence="2 3" key="1">
    <citation type="journal article" date="2016" name="Sci. Rep.">
        <title>Peltaster fructicola genome reveals evolution from an invasive phytopathogen to an ectophytic parasite.</title>
        <authorList>
            <person name="Xu C."/>
            <person name="Chen H."/>
            <person name="Gleason M.L."/>
            <person name="Xu J.R."/>
            <person name="Liu H."/>
            <person name="Zhang R."/>
            <person name="Sun G."/>
        </authorList>
    </citation>
    <scope>NUCLEOTIDE SEQUENCE [LARGE SCALE GENOMIC DNA]</scope>
    <source>
        <strain evidence="2 3">LNHT1506</strain>
    </source>
</reference>
<dbReference type="EMBL" id="CP051140">
    <property type="protein sequence ID" value="QIW97076.1"/>
    <property type="molecule type" value="Genomic_DNA"/>
</dbReference>
<name>A0A6H0XQP2_9PEZI</name>